<name>A0A1W5P518_9CAUD</name>
<dbReference type="EMBL" id="KX756572">
    <property type="protein sequence ID" value="AOT25406.1"/>
    <property type="molecule type" value="Genomic_DNA"/>
</dbReference>
<proteinExistence type="predicted"/>
<protein>
    <submittedName>
        <fullName evidence="2">Tail fiber protein</fullName>
    </submittedName>
</protein>
<organism evidence="2 3">
    <name type="scientific">Pectobacterium phage PP2</name>
    <dbReference type="NCBI Taxonomy" id="1897743"/>
    <lineage>
        <taxon>Viruses</taxon>
        <taxon>Duplodnaviria</taxon>
        <taxon>Heunggongvirae</taxon>
        <taxon>Uroviricota</taxon>
        <taxon>Caudoviricetes</taxon>
        <taxon>Autographivirales</taxon>
        <taxon>Autonotataviridae</taxon>
        <taxon>Melnykvirinae</taxon>
        <taxon>Wanjuvirus</taxon>
        <taxon>Wanjuvirus PP2</taxon>
    </lineage>
</organism>
<dbReference type="Pfam" id="PF13472">
    <property type="entry name" value="Lipase_GDSL_2"/>
    <property type="match status" value="1"/>
</dbReference>
<sequence length="810" mass="87462">MADITQQWFLDASVGLNFNTMHIWDGDNDANRVYELNFSGGYIYRTDVKAFMVDNATQVRTDLDVTFIGDNTVTLSAAVPLDSKVTIFRDTNKVLPLAQFTDGAIITAGNLDRNAKQAVFASAEMVDRFESVGPIVGDAISIAQEAKDIAEEALENSQNSGGEANTEALRVATEARTIAQASNNTANSALTTSNNAMNTANLALIEAGTAASAVSNQLAGIYGFSHVGGSQSVRMTLAQAKAYTGFTEGLRVFVTDLGFTYKFTASRNIVPGHSISAAVLDDEVHKMVSAGGMLEFDDYGRLSQIESQNYSAYLAKVRTNAAIGLVCYGDSITWGQRPDGGQFPNNYPAQIVSTMSSRTQSSWTVANMASPGDTALVNYRRTMADGQIGDVSTIMLGVNDIKTATNNGNTPEGIVGSTLYGVKNYALVMRKFVARELLRGRCVLVLGTTQWVGGANLSPLGGYIECYLSDAYDGAARTVAEQFGCMFVDTMQDVIKQFGISESCHDGVHLREDFLPIIGKRFAAVFLHQDYKNPCKLKSGDVFIPNYFFNPVSSNRTIQRNTFTNGSSPPLGGGVLAPEAVGVMLPNMAAGGSVTFAFYVDTDSLVIYPTLNADSAYSFDLILDDGATQPDYPSDVEIIPVLRDRQYIVSGRSVSGSTKKSRTTEKYSVNRVNGCYMHVTTRGWHTLTFAMGANAGDVAVEGLVCDSWSNVKNNDVFGGVSGAVYYKDAVAEVTGFLTTAVQVATGVYDVSMSNLVPENYRVHVECTEDVDYVQWRLIFKAEGGFRLHFYDKDNVLVDPTSFRATVIGGR</sequence>
<reference evidence="2 3" key="1">
    <citation type="journal article" date="2017" name="Arch. Virol.">
        <title>Genomic characterization of bacteriophage vB_PcaP_PP2 infecting Pectobacterium carotovorum subsp. carotovorum, a new member of a proposed genus in the subfamily Autographivirinae.</title>
        <authorList>
            <person name="Lim J.A."/>
            <person name="Heu S."/>
            <person name="Park J."/>
            <person name="Roh E."/>
        </authorList>
    </citation>
    <scope>NUCLEOTIDE SEQUENCE [LARGE SCALE GENOMIC DNA]</scope>
</reference>
<dbReference type="SUPFAM" id="SSF52266">
    <property type="entry name" value="SGNH hydrolase"/>
    <property type="match status" value="1"/>
</dbReference>
<feature type="domain" description="SGNH hydrolase-type esterase" evidence="1">
    <location>
        <begin position="327"/>
        <end position="510"/>
    </location>
</feature>
<accession>A0A1W5P518</accession>
<dbReference type="Gene3D" id="3.40.50.1110">
    <property type="entry name" value="SGNH hydrolase"/>
    <property type="match status" value="1"/>
</dbReference>
<evidence type="ECO:0000259" key="1">
    <source>
        <dbReference type="Pfam" id="PF13472"/>
    </source>
</evidence>
<keyword evidence="3" id="KW-1185">Reference proteome</keyword>
<evidence type="ECO:0000313" key="3">
    <source>
        <dbReference type="Proteomes" id="UP000223770"/>
    </source>
</evidence>
<dbReference type="InterPro" id="IPR013830">
    <property type="entry name" value="SGNH_hydro"/>
</dbReference>
<evidence type="ECO:0000313" key="2">
    <source>
        <dbReference type="EMBL" id="AOT25406.1"/>
    </source>
</evidence>
<dbReference type="Proteomes" id="UP000223770">
    <property type="component" value="Segment"/>
</dbReference>
<dbReference type="InterPro" id="IPR036514">
    <property type="entry name" value="SGNH_hydro_sf"/>
</dbReference>
<gene>
    <name evidence="2" type="ORF">PP2_040</name>
</gene>